<dbReference type="SUPFAM" id="SSF158472">
    <property type="entry name" value="HAMP domain-like"/>
    <property type="match status" value="1"/>
</dbReference>
<protein>
    <recommendedName>
        <fullName evidence="3">histidine kinase</fullName>
        <ecNumber evidence="3">2.7.13.3</ecNumber>
    </recommendedName>
</protein>
<evidence type="ECO:0000259" key="11">
    <source>
        <dbReference type="PROSITE" id="PS50109"/>
    </source>
</evidence>
<proteinExistence type="predicted"/>
<dbReference type="EMBL" id="JACHIN010000005">
    <property type="protein sequence ID" value="MBB5078961.1"/>
    <property type="molecule type" value="Genomic_DNA"/>
</dbReference>
<keyword evidence="8" id="KW-1133">Transmembrane helix</keyword>
<dbReference type="PRINTS" id="PR00344">
    <property type="entry name" value="BCTRLSENSOR"/>
</dbReference>
<comment type="caution">
    <text evidence="13">The sequence shown here is derived from an EMBL/GenBank/DDBJ whole genome shotgun (WGS) entry which is preliminary data.</text>
</comment>
<keyword evidence="4" id="KW-0597">Phosphoprotein</keyword>
<dbReference type="SUPFAM" id="SSF47384">
    <property type="entry name" value="Homodimeric domain of signal transducing histidine kinase"/>
    <property type="match status" value="1"/>
</dbReference>
<accession>A0A7W8A3L2</accession>
<dbReference type="InterPro" id="IPR003661">
    <property type="entry name" value="HisK_dim/P_dom"/>
</dbReference>
<dbReference type="InterPro" id="IPR036890">
    <property type="entry name" value="HATPase_C_sf"/>
</dbReference>
<evidence type="ECO:0000259" key="12">
    <source>
        <dbReference type="PROSITE" id="PS50885"/>
    </source>
</evidence>
<dbReference type="PANTHER" id="PTHR45436">
    <property type="entry name" value="SENSOR HISTIDINE KINASE YKOH"/>
    <property type="match status" value="1"/>
</dbReference>
<evidence type="ECO:0000313" key="14">
    <source>
        <dbReference type="Proteomes" id="UP000568380"/>
    </source>
</evidence>
<dbReference type="Pfam" id="PF00672">
    <property type="entry name" value="HAMP"/>
    <property type="match status" value="1"/>
</dbReference>
<dbReference type="InterPro" id="IPR050428">
    <property type="entry name" value="TCS_sensor_his_kinase"/>
</dbReference>
<evidence type="ECO:0000256" key="5">
    <source>
        <dbReference type="ARBA" id="ARBA00022679"/>
    </source>
</evidence>
<feature type="domain" description="HAMP" evidence="12">
    <location>
        <begin position="179"/>
        <end position="232"/>
    </location>
</feature>
<dbReference type="CDD" id="cd06225">
    <property type="entry name" value="HAMP"/>
    <property type="match status" value="1"/>
</dbReference>
<dbReference type="Proteomes" id="UP000568380">
    <property type="component" value="Unassembled WGS sequence"/>
</dbReference>
<dbReference type="InterPro" id="IPR003594">
    <property type="entry name" value="HATPase_dom"/>
</dbReference>
<dbReference type="Pfam" id="PF02518">
    <property type="entry name" value="HATPase_c"/>
    <property type="match status" value="1"/>
</dbReference>
<evidence type="ECO:0000256" key="7">
    <source>
        <dbReference type="ARBA" id="ARBA00022777"/>
    </source>
</evidence>
<comment type="catalytic activity">
    <reaction evidence="1">
        <text>ATP + protein L-histidine = ADP + protein N-phospho-L-histidine.</text>
        <dbReference type="EC" id="2.7.13.3"/>
    </reaction>
</comment>
<dbReference type="PROSITE" id="PS50885">
    <property type="entry name" value="HAMP"/>
    <property type="match status" value="1"/>
</dbReference>
<evidence type="ECO:0000313" key="13">
    <source>
        <dbReference type="EMBL" id="MBB5078961.1"/>
    </source>
</evidence>
<dbReference type="SMART" id="SM00387">
    <property type="entry name" value="HATPase_c"/>
    <property type="match status" value="1"/>
</dbReference>
<keyword evidence="9" id="KW-0902">Two-component regulatory system</keyword>
<evidence type="ECO:0000256" key="9">
    <source>
        <dbReference type="ARBA" id="ARBA00023012"/>
    </source>
</evidence>
<keyword evidence="14" id="KW-1185">Reference proteome</keyword>
<dbReference type="InterPro" id="IPR036097">
    <property type="entry name" value="HisK_dim/P_sf"/>
</dbReference>
<dbReference type="SMART" id="SM00388">
    <property type="entry name" value="HisKA"/>
    <property type="match status" value="1"/>
</dbReference>
<dbReference type="CDD" id="cd00082">
    <property type="entry name" value="HisKA"/>
    <property type="match status" value="1"/>
</dbReference>
<evidence type="ECO:0000256" key="6">
    <source>
        <dbReference type="ARBA" id="ARBA00022692"/>
    </source>
</evidence>
<evidence type="ECO:0000256" key="4">
    <source>
        <dbReference type="ARBA" id="ARBA00022553"/>
    </source>
</evidence>
<dbReference type="InterPro" id="IPR003660">
    <property type="entry name" value="HAMP_dom"/>
</dbReference>
<dbReference type="PROSITE" id="PS50109">
    <property type="entry name" value="HIS_KIN"/>
    <property type="match status" value="1"/>
</dbReference>
<dbReference type="EC" id="2.7.13.3" evidence="3"/>
<keyword evidence="6" id="KW-0812">Transmembrane</keyword>
<sequence>MSRMWAGSLRGRVTLIATAVAASVLIPAGVGGVAVARSVVENGLWRSTREAASQVSAQVRDGGLRGGTIPLTDATVNLIQVVEPGGRVIARSAAAANMPPLTTMWPPPDNRIISTVMCEDEECVHLSAIRIDTAPDSPVVYAGRATPGVLSTRVLEAVVFAQVAILVGLASWATWLVTGRALRPVAVMRAELDAVNASDLSRRVAQPPGDDEVAELARSINSTLARLERSADQQRQFASDASHELRTPIAGLRAQLESAQLYPDDTDVGELVAGALRDTDRLEAIITDLLLLARIGSRVDVVKESVDLSELVREELMGRHDLIPVRDALADGVIVEGVRMQLSRLLTNLLDNAERHADTHVTISVEAEEGYAVLEVANDGAEIPTQDRERIFDRFTRLDAARSRDAGGTGLGLAIARDVALAHRGIISAEEAIRGARFVVRLPLAPGTQENGPTQRTDNANP</sequence>
<dbReference type="PANTHER" id="PTHR45436:SF5">
    <property type="entry name" value="SENSOR HISTIDINE KINASE TRCS"/>
    <property type="match status" value="1"/>
</dbReference>
<keyword evidence="10" id="KW-0472">Membrane</keyword>
<reference evidence="13 14" key="1">
    <citation type="submission" date="2020-08" db="EMBL/GenBank/DDBJ databases">
        <title>Genomic Encyclopedia of Type Strains, Phase IV (KMG-IV): sequencing the most valuable type-strain genomes for metagenomic binning, comparative biology and taxonomic classification.</title>
        <authorList>
            <person name="Goeker M."/>
        </authorList>
    </citation>
    <scope>NUCLEOTIDE SEQUENCE [LARGE SCALE GENOMIC DNA]</scope>
    <source>
        <strain evidence="13 14">DSM 45385</strain>
    </source>
</reference>
<dbReference type="SMART" id="SM00304">
    <property type="entry name" value="HAMP"/>
    <property type="match status" value="1"/>
</dbReference>
<organism evidence="13 14">
    <name type="scientific">Nonomuraea endophytica</name>
    <dbReference type="NCBI Taxonomy" id="714136"/>
    <lineage>
        <taxon>Bacteria</taxon>
        <taxon>Bacillati</taxon>
        <taxon>Actinomycetota</taxon>
        <taxon>Actinomycetes</taxon>
        <taxon>Streptosporangiales</taxon>
        <taxon>Streptosporangiaceae</taxon>
        <taxon>Nonomuraea</taxon>
    </lineage>
</organism>
<name>A0A7W8A3L2_9ACTN</name>
<keyword evidence="5" id="KW-0808">Transferase</keyword>
<dbReference type="AlphaFoldDB" id="A0A7W8A3L2"/>
<feature type="domain" description="Histidine kinase" evidence="11">
    <location>
        <begin position="240"/>
        <end position="446"/>
    </location>
</feature>
<evidence type="ECO:0000256" key="8">
    <source>
        <dbReference type="ARBA" id="ARBA00022989"/>
    </source>
</evidence>
<dbReference type="Pfam" id="PF00512">
    <property type="entry name" value="HisKA"/>
    <property type="match status" value="1"/>
</dbReference>
<dbReference type="InterPro" id="IPR005467">
    <property type="entry name" value="His_kinase_dom"/>
</dbReference>
<dbReference type="Gene3D" id="1.10.287.130">
    <property type="match status" value="1"/>
</dbReference>
<dbReference type="GO" id="GO:0000155">
    <property type="term" value="F:phosphorelay sensor kinase activity"/>
    <property type="evidence" value="ECO:0007669"/>
    <property type="project" value="InterPro"/>
</dbReference>
<evidence type="ECO:0000256" key="10">
    <source>
        <dbReference type="ARBA" id="ARBA00023136"/>
    </source>
</evidence>
<dbReference type="GO" id="GO:0005886">
    <property type="term" value="C:plasma membrane"/>
    <property type="evidence" value="ECO:0007669"/>
    <property type="project" value="UniProtKB-SubCell"/>
</dbReference>
<comment type="subcellular location">
    <subcellularLocation>
        <location evidence="2">Cell membrane</location>
    </subcellularLocation>
</comment>
<gene>
    <name evidence="13" type="ORF">HNR40_004447</name>
</gene>
<evidence type="ECO:0000256" key="3">
    <source>
        <dbReference type="ARBA" id="ARBA00012438"/>
    </source>
</evidence>
<dbReference type="SUPFAM" id="SSF55874">
    <property type="entry name" value="ATPase domain of HSP90 chaperone/DNA topoisomerase II/histidine kinase"/>
    <property type="match status" value="1"/>
</dbReference>
<dbReference type="Gene3D" id="3.30.565.10">
    <property type="entry name" value="Histidine kinase-like ATPase, C-terminal domain"/>
    <property type="match status" value="1"/>
</dbReference>
<evidence type="ECO:0000256" key="1">
    <source>
        <dbReference type="ARBA" id="ARBA00000085"/>
    </source>
</evidence>
<evidence type="ECO:0000256" key="2">
    <source>
        <dbReference type="ARBA" id="ARBA00004236"/>
    </source>
</evidence>
<keyword evidence="7 13" id="KW-0418">Kinase</keyword>
<dbReference type="InterPro" id="IPR004358">
    <property type="entry name" value="Sig_transdc_His_kin-like_C"/>
</dbReference>